<evidence type="ECO:0000313" key="1">
    <source>
        <dbReference type="EMBL" id="KAH8496242.1"/>
    </source>
</evidence>
<name>A0A8T2XTK7_POPDE</name>
<protein>
    <submittedName>
        <fullName evidence="1">Uncharacterized protein</fullName>
    </submittedName>
</protein>
<gene>
    <name evidence="1" type="ORF">H0E87_019126</name>
</gene>
<accession>A0A8T2XTK7</accession>
<sequence length="139" mass="15172">MKVIVRSFSLSKNIYIAGRGMNPSKESELQPGMPISNYIHLQSNICGPSESKALTEVGKGSTECDVGLRLNSEILFCGGGIFRLSQSRWVNMDITGTDLAVSILFTFQSLILAELGLKLGVKSAFVLCIFRILLARKSK</sequence>
<keyword evidence="2" id="KW-1185">Reference proteome</keyword>
<dbReference type="AlphaFoldDB" id="A0A8T2XTK7"/>
<dbReference type="EMBL" id="JACEGQ020000010">
    <property type="protein sequence ID" value="KAH8496242.1"/>
    <property type="molecule type" value="Genomic_DNA"/>
</dbReference>
<reference evidence="1" key="1">
    <citation type="journal article" date="2021" name="J. Hered.">
        <title>Genome Assembly of Salicaceae Populus deltoides (Eastern Cottonwood) I-69 Based on Nanopore Sequencing and Hi-C Technologies.</title>
        <authorList>
            <person name="Bai S."/>
            <person name="Wu H."/>
            <person name="Zhang J."/>
            <person name="Pan Z."/>
            <person name="Zhao W."/>
            <person name="Li Z."/>
            <person name="Tong C."/>
        </authorList>
    </citation>
    <scope>NUCLEOTIDE SEQUENCE</scope>
    <source>
        <tissue evidence="1">Leaf</tissue>
    </source>
</reference>
<evidence type="ECO:0000313" key="2">
    <source>
        <dbReference type="Proteomes" id="UP000807159"/>
    </source>
</evidence>
<comment type="caution">
    <text evidence="1">The sequence shown here is derived from an EMBL/GenBank/DDBJ whole genome shotgun (WGS) entry which is preliminary data.</text>
</comment>
<organism evidence="1 2">
    <name type="scientific">Populus deltoides</name>
    <name type="common">Eastern poplar</name>
    <name type="synonym">Eastern cottonwood</name>
    <dbReference type="NCBI Taxonomy" id="3696"/>
    <lineage>
        <taxon>Eukaryota</taxon>
        <taxon>Viridiplantae</taxon>
        <taxon>Streptophyta</taxon>
        <taxon>Embryophyta</taxon>
        <taxon>Tracheophyta</taxon>
        <taxon>Spermatophyta</taxon>
        <taxon>Magnoliopsida</taxon>
        <taxon>eudicotyledons</taxon>
        <taxon>Gunneridae</taxon>
        <taxon>Pentapetalae</taxon>
        <taxon>rosids</taxon>
        <taxon>fabids</taxon>
        <taxon>Malpighiales</taxon>
        <taxon>Salicaceae</taxon>
        <taxon>Saliceae</taxon>
        <taxon>Populus</taxon>
    </lineage>
</organism>
<dbReference type="Proteomes" id="UP000807159">
    <property type="component" value="Chromosome 10"/>
</dbReference>
<proteinExistence type="predicted"/>